<sequence>MRAVGKVAFFDGERALILVRRYRRRGIKREMAGRNPWIPIPRVYIPEELREKVELLHRTGEVFEVEFALKGEVTGAGMKGYYGLGVRFTRDGVEYWVNGYSVKNGVVDVLGIPFRVEEVPEIEWVYARGKKLELSDIPQDLKNGEDT</sequence>
<proteinExistence type="predicted"/>
<dbReference type="RefSeq" id="WP_088858702.1">
    <property type="nucleotide sequence ID" value="NZ_CP014862.1"/>
</dbReference>
<dbReference type="GeneID" id="33320614"/>
<organism evidence="1 2">
    <name type="scientific">Thermococcus profundus</name>
    <dbReference type="NCBI Taxonomy" id="49899"/>
    <lineage>
        <taxon>Archaea</taxon>
        <taxon>Methanobacteriati</taxon>
        <taxon>Methanobacteriota</taxon>
        <taxon>Thermococci</taxon>
        <taxon>Thermococcales</taxon>
        <taxon>Thermococcaceae</taxon>
        <taxon>Thermococcus</taxon>
    </lineage>
</organism>
<name>A0A2Z2MFI0_THEPR</name>
<evidence type="ECO:0000313" key="2">
    <source>
        <dbReference type="Proteomes" id="UP000250179"/>
    </source>
</evidence>
<dbReference type="KEGG" id="tprf:A3L09_09315"/>
<keyword evidence="2" id="KW-1185">Reference proteome</keyword>
<dbReference type="EMBL" id="CP014862">
    <property type="protein sequence ID" value="ASJ03445.1"/>
    <property type="molecule type" value="Genomic_DNA"/>
</dbReference>
<evidence type="ECO:0000313" key="1">
    <source>
        <dbReference type="EMBL" id="ASJ03445.1"/>
    </source>
</evidence>
<dbReference type="Proteomes" id="UP000250179">
    <property type="component" value="Chromosome"/>
</dbReference>
<gene>
    <name evidence="1" type="ORF">A3L09_09315</name>
</gene>
<protein>
    <submittedName>
        <fullName evidence="1">Uncharacterized protein</fullName>
    </submittedName>
</protein>
<dbReference type="OrthoDB" id="101880at2157"/>
<accession>A0A2Z2MFI0</accession>
<dbReference type="AlphaFoldDB" id="A0A2Z2MFI0"/>
<reference evidence="1 2" key="1">
    <citation type="submission" date="2016-03" db="EMBL/GenBank/DDBJ databases">
        <title>Complete genome sequence of Thermococcus profundus strain DT5432.</title>
        <authorList>
            <person name="Oger P.M."/>
        </authorList>
    </citation>
    <scope>NUCLEOTIDE SEQUENCE [LARGE SCALE GENOMIC DNA]</scope>
    <source>
        <strain evidence="1 2">DT 5432</strain>
    </source>
</reference>